<dbReference type="InterPro" id="IPR051258">
    <property type="entry name" value="Diverse_Substrate_Transporter"/>
</dbReference>
<feature type="transmembrane region" description="Helical" evidence="7">
    <location>
        <begin position="36"/>
        <end position="57"/>
    </location>
</feature>
<evidence type="ECO:0000259" key="8">
    <source>
        <dbReference type="Pfam" id="PF00892"/>
    </source>
</evidence>
<evidence type="ECO:0000256" key="4">
    <source>
        <dbReference type="ARBA" id="ARBA00022692"/>
    </source>
</evidence>
<feature type="transmembrane region" description="Helical" evidence="7">
    <location>
        <begin position="69"/>
        <end position="87"/>
    </location>
</feature>
<evidence type="ECO:0000313" key="9">
    <source>
        <dbReference type="EMBL" id="REK84971.1"/>
    </source>
</evidence>
<comment type="subcellular location">
    <subcellularLocation>
        <location evidence="1">Cell membrane</location>
        <topology evidence="1">Multi-pass membrane protein</topology>
    </subcellularLocation>
</comment>
<proteinExistence type="inferred from homology"/>
<comment type="caution">
    <text evidence="9">The sequence shown here is derived from an EMBL/GenBank/DDBJ whole genome shotgun (WGS) entry which is preliminary data.</text>
</comment>
<name>A0A371PRW8_STRIH</name>
<feature type="transmembrane region" description="Helical" evidence="7">
    <location>
        <begin position="247"/>
        <end position="265"/>
    </location>
</feature>
<evidence type="ECO:0000256" key="7">
    <source>
        <dbReference type="SAM" id="Phobius"/>
    </source>
</evidence>
<evidence type="ECO:0000256" key="1">
    <source>
        <dbReference type="ARBA" id="ARBA00004651"/>
    </source>
</evidence>
<feature type="transmembrane region" description="Helical" evidence="7">
    <location>
        <begin position="181"/>
        <end position="202"/>
    </location>
</feature>
<keyword evidence="5 7" id="KW-1133">Transmembrane helix</keyword>
<keyword evidence="6 7" id="KW-0472">Membrane</keyword>
<feature type="transmembrane region" description="Helical" evidence="7">
    <location>
        <begin position="150"/>
        <end position="169"/>
    </location>
</feature>
<feature type="transmembrane region" description="Helical" evidence="7">
    <location>
        <begin position="125"/>
        <end position="143"/>
    </location>
</feature>
<feature type="transmembrane region" description="Helical" evidence="7">
    <location>
        <begin position="99"/>
        <end position="119"/>
    </location>
</feature>
<feature type="domain" description="EamA" evidence="8">
    <location>
        <begin position="36"/>
        <end position="167"/>
    </location>
</feature>
<dbReference type="OrthoDB" id="4167046at2"/>
<dbReference type="PANTHER" id="PTHR42920">
    <property type="entry name" value="OS03G0707200 PROTEIN-RELATED"/>
    <property type="match status" value="1"/>
</dbReference>
<keyword evidence="10" id="KW-1185">Reference proteome</keyword>
<dbReference type="InterPro" id="IPR037185">
    <property type="entry name" value="EmrE-like"/>
</dbReference>
<dbReference type="RefSeq" id="WP_128512052.1">
    <property type="nucleotide sequence ID" value="NZ_QUAC01000465.1"/>
</dbReference>
<sequence length="323" mass="33612">MVGGLPRWRLTTTEGEETVAVLERVRAGRAPSAQGLGLTLALTATVVWSGNFVIARALHDTVPPVQTAFWRWIIALLAVAPLALPQVRRQWPVIRRHLGFLALAALLGVTLFNTLIYQAGQSTSATNMAMIAAASPAMIALFARGGEKLGARRIAGMVIALVGVVTLLGKGSPTAVLRLDLAGGDLWMLAATATFAGYSALLRRRPQEIGGLSFLFMTFALGAAMLAPVYGVSLAVQGGFEPTGGTVGPLLYIGIFSSAVAYFTWNKAIALVGAARAGIVYYLQPVCVALLSFAVLDEAVGGVQVVCTALIIAGVALGAGGRR</sequence>
<feature type="domain" description="EamA" evidence="8">
    <location>
        <begin position="184"/>
        <end position="317"/>
    </location>
</feature>
<evidence type="ECO:0000256" key="5">
    <source>
        <dbReference type="ARBA" id="ARBA00022989"/>
    </source>
</evidence>
<dbReference type="SUPFAM" id="SSF103481">
    <property type="entry name" value="Multidrug resistance efflux transporter EmrE"/>
    <property type="match status" value="2"/>
</dbReference>
<dbReference type="GO" id="GO:0005886">
    <property type="term" value="C:plasma membrane"/>
    <property type="evidence" value="ECO:0007669"/>
    <property type="project" value="UniProtKB-SubCell"/>
</dbReference>
<organism evidence="9 10">
    <name type="scientific">Streptomyces inhibens</name>
    <dbReference type="NCBI Taxonomy" id="2293571"/>
    <lineage>
        <taxon>Bacteria</taxon>
        <taxon>Bacillati</taxon>
        <taxon>Actinomycetota</taxon>
        <taxon>Actinomycetes</taxon>
        <taxon>Kitasatosporales</taxon>
        <taxon>Streptomycetaceae</taxon>
        <taxon>Streptomyces</taxon>
    </lineage>
</organism>
<evidence type="ECO:0000256" key="2">
    <source>
        <dbReference type="ARBA" id="ARBA00007362"/>
    </source>
</evidence>
<dbReference type="InterPro" id="IPR000620">
    <property type="entry name" value="EamA_dom"/>
</dbReference>
<dbReference type="EMBL" id="QUAC01000465">
    <property type="protein sequence ID" value="REK84971.1"/>
    <property type="molecule type" value="Genomic_DNA"/>
</dbReference>
<evidence type="ECO:0000256" key="3">
    <source>
        <dbReference type="ARBA" id="ARBA00022475"/>
    </source>
</evidence>
<gene>
    <name evidence="9" type="ORF">DY245_40270</name>
</gene>
<evidence type="ECO:0000256" key="6">
    <source>
        <dbReference type="ARBA" id="ARBA00023136"/>
    </source>
</evidence>
<dbReference type="AlphaFoldDB" id="A0A371PRW8"/>
<comment type="similarity">
    <text evidence="2">Belongs to the EamA transporter family.</text>
</comment>
<evidence type="ECO:0000313" key="10">
    <source>
        <dbReference type="Proteomes" id="UP000262477"/>
    </source>
</evidence>
<reference evidence="9 10" key="1">
    <citation type="submission" date="2018-08" db="EMBL/GenBank/DDBJ databases">
        <title>Streptomyces NEAU-D10 sp. nov., a novel Actinomycete isolated from soil.</title>
        <authorList>
            <person name="Jin L."/>
        </authorList>
    </citation>
    <scope>NUCLEOTIDE SEQUENCE [LARGE SCALE GENOMIC DNA]</scope>
    <source>
        <strain evidence="9 10">NEAU-D10</strain>
    </source>
</reference>
<dbReference type="PANTHER" id="PTHR42920:SF11">
    <property type="entry name" value="INNER MEMBRANE PROTEIN YTFF"/>
    <property type="match status" value="1"/>
</dbReference>
<dbReference type="Proteomes" id="UP000262477">
    <property type="component" value="Unassembled WGS sequence"/>
</dbReference>
<feature type="transmembrane region" description="Helical" evidence="7">
    <location>
        <begin position="214"/>
        <end position="235"/>
    </location>
</feature>
<protein>
    <submittedName>
        <fullName evidence="9">DMT family transporter</fullName>
    </submittedName>
</protein>
<accession>A0A371PRW8</accession>
<dbReference type="Pfam" id="PF00892">
    <property type="entry name" value="EamA"/>
    <property type="match status" value="2"/>
</dbReference>
<feature type="transmembrane region" description="Helical" evidence="7">
    <location>
        <begin position="277"/>
        <end position="296"/>
    </location>
</feature>
<feature type="transmembrane region" description="Helical" evidence="7">
    <location>
        <begin position="302"/>
        <end position="320"/>
    </location>
</feature>
<keyword evidence="3" id="KW-1003">Cell membrane</keyword>
<keyword evidence="4 7" id="KW-0812">Transmembrane</keyword>